<protein>
    <submittedName>
        <fullName evidence="2">Uncharacterized protein</fullName>
    </submittedName>
</protein>
<comment type="caution">
    <text evidence="2">The sequence shown here is derived from an EMBL/GenBank/DDBJ whole genome shotgun (WGS) entry which is preliminary data.</text>
</comment>
<gene>
    <name evidence="2" type="ORF">O0955_00500</name>
</gene>
<accession>A0ABT4L3H0</accession>
<feature type="transmembrane region" description="Helical" evidence="1">
    <location>
        <begin position="157"/>
        <end position="179"/>
    </location>
</feature>
<proteinExistence type="predicted"/>
<feature type="transmembrane region" description="Helical" evidence="1">
    <location>
        <begin position="126"/>
        <end position="145"/>
    </location>
</feature>
<feature type="transmembrane region" description="Helical" evidence="1">
    <location>
        <begin position="16"/>
        <end position="37"/>
    </location>
</feature>
<dbReference type="EMBL" id="JAPWGM010000001">
    <property type="protein sequence ID" value="MCZ4242467.1"/>
    <property type="molecule type" value="Genomic_DNA"/>
</dbReference>
<name>A0ABT4L3H0_9SPHI</name>
<dbReference type="Proteomes" id="UP001144347">
    <property type="component" value="Unassembled WGS sequence"/>
</dbReference>
<evidence type="ECO:0000313" key="2">
    <source>
        <dbReference type="EMBL" id="MCZ4242467.1"/>
    </source>
</evidence>
<sequence length="180" mass="21069">MLIEEITSLKYFKTNFQTFIICLSLIICLFIVSDAYLSPLKIRTEFIMDLENYSSYSKFGKSQDKTFVVKTKEKKYVVPGSLYNEIEDKDSIVIHSSALTGSIQKLDLKRNNNLISYQAGFIRSQWGLFMTSLLMIGLISFYFFSKNIKEEYTRRNLLIFLCLAPYALLLFHFDVNFYLK</sequence>
<organism evidence="2 3">
    <name type="scientific">Pedobacter punctiformis</name>
    <dbReference type="NCBI Taxonomy" id="3004097"/>
    <lineage>
        <taxon>Bacteria</taxon>
        <taxon>Pseudomonadati</taxon>
        <taxon>Bacteroidota</taxon>
        <taxon>Sphingobacteriia</taxon>
        <taxon>Sphingobacteriales</taxon>
        <taxon>Sphingobacteriaceae</taxon>
        <taxon>Pedobacter</taxon>
    </lineage>
</organism>
<keyword evidence="3" id="KW-1185">Reference proteome</keyword>
<dbReference type="RefSeq" id="WP_269425584.1">
    <property type="nucleotide sequence ID" value="NZ_JAPWGM010000001.1"/>
</dbReference>
<reference evidence="2" key="1">
    <citation type="submission" date="2022-12" db="EMBL/GenBank/DDBJ databases">
        <title>Genome sequence of HCMS5-2.</title>
        <authorList>
            <person name="Woo H."/>
        </authorList>
    </citation>
    <scope>NUCLEOTIDE SEQUENCE</scope>
    <source>
        <strain evidence="2">HCMS5-2</strain>
    </source>
</reference>
<evidence type="ECO:0000313" key="3">
    <source>
        <dbReference type="Proteomes" id="UP001144347"/>
    </source>
</evidence>
<evidence type="ECO:0000256" key="1">
    <source>
        <dbReference type="SAM" id="Phobius"/>
    </source>
</evidence>
<keyword evidence="1" id="KW-0812">Transmembrane</keyword>
<keyword evidence="1" id="KW-1133">Transmembrane helix</keyword>
<keyword evidence="1" id="KW-0472">Membrane</keyword>